<reference evidence="1 2" key="1">
    <citation type="submission" date="2017-06" db="EMBL/GenBank/DDBJ databases">
        <title>Comparative genomic analysis of Ambrosia Fusariam Clade fungi.</title>
        <authorList>
            <person name="Stajich J.E."/>
            <person name="Carrillo J."/>
            <person name="Kijimoto T."/>
            <person name="Eskalen A."/>
            <person name="O'Donnell K."/>
            <person name="Kasson M."/>
        </authorList>
    </citation>
    <scope>NUCLEOTIDE SEQUENCE [LARGE SCALE GENOMIC DNA]</scope>
    <source>
        <strain evidence="1">UCR3666</strain>
    </source>
</reference>
<dbReference type="Proteomes" id="UP000277212">
    <property type="component" value="Unassembled WGS sequence"/>
</dbReference>
<name>A0A3M2SLH4_9HYPO</name>
<dbReference type="OrthoDB" id="5365129at2759"/>
<gene>
    <name evidence="1" type="ORF">CDV36_001981</name>
</gene>
<evidence type="ECO:0000313" key="2">
    <source>
        <dbReference type="Proteomes" id="UP000277212"/>
    </source>
</evidence>
<organism evidence="1 2">
    <name type="scientific">Fusarium kuroshium</name>
    <dbReference type="NCBI Taxonomy" id="2010991"/>
    <lineage>
        <taxon>Eukaryota</taxon>
        <taxon>Fungi</taxon>
        <taxon>Dikarya</taxon>
        <taxon>Ascomycota</taxon>
        <taxon>Pezizomycotina</taxon>
        <taxon>Sordariomycetes</taxon>
        <taxon>Hypocreomycetidae</taxon>
        <taxon>Hypocreales</taxon>
        <taxon>Nectriaceae</taxon>
        <taxon>Fusarium</taxon>
        <taxon>Fusarium solani species complex</taxon>
    </lineage>
</organism>
<accession>A0A3M2SLH4</accession>
<keyword evidence="2" id="KW-1185">Reference proteome</keyword>
<dbReference type="EMBL" id="NKUJ01000020">
    <property type="protein sequence ID" value="RMJ18378.1"/>
    <property type="molecule type" value="Genomic_DNA"/>
</dbReference>
<evidence type="ECO:0000313" key="1">
    <source>
        <dbReference type="EMBL" id="RMJ18378.1"/>
    </source>
</evidence>
<protein>
    <submittedName>
        <fullName evidence="1">Uncharacterized protein</fullName>
    </submittedName>
</protein>
<dbReference type="STRING" id="2010991.A0A3M2SLH4"/>
<sequence>MVNVIGILGAVASVFTILDSIFNNVPKGRNSIVSVRAALDKKDGSGTMGGRIGLIRTWNNNRDKLGEASNRKIGTGDLIEVQVSQKNGQQATYVSLHASNDAVCIAYVVITWVGGERYAWLGDFGRVCGLPWYPSNVYVDNGKHQPTCIWIDGDGTNGLFAKSISIHFPTFAHEPNKPYSKDPKSYCGIQGLLGYQDLEMRRPVPVPNNRKRAIGPHRRSESDTRVVVTKEAGYNTTELCASETSWGPDFVSLDEGLYCDMDSRELLPVCHEDKVVVPCFDAETMKIEYGDKVERDVIPQQKEFTEIIQW</sequence>
<comment type="caution">
    <text evidence="1">The sequence shown here is derived from an EMBL/GenBank/DDBJ whole genome shotgun (WGS) entry which is preliminary data.</text>
</comment>
<dbReference type="AlphaFoldDB" id="A0A3M2SLH4"/>
<proteinExistence type="predicted"/>